<proteinExistence type="predicted"/>
<organism evidence="8 9">
    <name type="scientific">Ensete ventricosum</name>
    <name type="common">Abyssinian banana</name>
    <name type="synonym">Musa ensete</name>
    <dbReference type="NCBI Taxonomy" id="4639"/>
    <lineage>
        <taxon>Eukaryota</taxon>
        <taxon>Viridiplantae</taxon>
        <taxon>Streptophyta</taxon>
        <taxon>Embryophyta</taxon>
        <taxon>Tracheophyta</taxon>
        <taxon>Spermatophyta</taxon>
        <taxon>Magnoliopsida</taxon>
        <taxon>Liliopsida</taxon>
        <taxon>Zingiberales</taxon>
        <taxon>Musaceae</taxon>
        <taxon>Ensete</taxon>
    </lineage>
</organism>
<dbReference type="GO" id="GO:0004674">
    <property type="term" value="F:protein serine/threonine kinase activity"/>
    <property type="evidence" value="ECO:0007669"/>
    <property type="project" value="UniProtKB-KW"/>
</dbReference>
<gene>
    <name evidence="8" type="ORF">B296_00024688</name>
</gene>
<evidence type="ECO:0000256" key="2">
    <source>
        <dbReference type="ARBA" id="ARBA00022527"/>
    </source>
</evidence>
<evidence type="ECO:0000256" key="1">
    <source>
        <dbReference type="ARBA" id="ARBA00012513"/>
    </source>
</evidence>
<dbReference type="GO" id="GO:0005524">
    <property type="term" value="F:ATP binding"/>
    <property type="evidence" value="ECO:0007669"/>
    <property type="project" value="InterPro"/>
</dbReference>
<feature type="compositionally biased region" description="Polar residues" evidence="6">
    <location>
        <begin position="116"/>
        <end position="125"/>
    </location>
</feature>
<evidence type="ECO:0000256" key="5">
    <source>
        <dbReference type="ARBA" id="ARBA00048679"/>
    </source>
</evidence>
<keyword evidence="3" id="KW-0808">Transferase</keyword>
<feature type="domain" description="Protein kinase" evidence="7">
    <location>
        <begin position="1"/>
        <end position="86"/>
    </location>
</feature>
<dbReference type="Gene3D" id="1.10.510.10">
    <property type="entry name" value="Transferase(Phosphotransferase) domain 1"/>
    <property type="match status" value="1"/>
</dbReference>
<comment type="caution">
    <text evidence="8">The sequence shown here is derived from an EMBL/GenBank/DDBJ whole genome shotgun (WGS) entry which is preliminary data.</text>
</comment>
<comment type="catalytic activity">
    <reaction evidence="4">
        <text>L-threonyl-[protein] + ATP = O-phospho-L-threonyl-[protein] + ADP + H(+)</text>
        <dbReference type="Rhea" id="RHEA:46608"/>
        <dbReference type="Rhea" id="RHEA-COMP:11060"/>
        <dbReference type="Rhea" id="RHEA-COMP:11605"/>
        <dbReference type="ChEBI" id="CHEBI:15378"/>
        <dbReference type="ChEBI" id="CHEBI:30013"/>
        <dbReference type="ChEBI" id="CHEBI:30616"/>
        <dbReference type="ChEBI" id="CHEBI:61977"/>
        <dbReference type="ChEBI" id="CHEBI:456216"/>
        <dbReference type="EC" id="2.7.11.1"/>
    </reaction>
</comment>
<dbReference type="InterPro" id="IPR000719">
    <property type="entry name" value="Prot_kinase_dom"/>
</dbReference>
<keyword evidence="3" id="KW-0418">Kinase</keyword>
<evidence type="ECO:0000313" key="9">
    <source>
        <dbReference type="Proteomes" id="UP000287651"/>
    </source>
</evidence>
<dbReference type="PROSITE" id="PS50011">
    <property type="entry name" value="PROTEIN_KINASE_DOM"/>
    <property type="match status" value="1"/>
</dbReference>
<name>A0A426ZQK5_ENSVE</name>
<dbReference type="Pfam" id="PF00069">
    <property type="entry name" value="Pkinase"/>
    <property type="match status" value="1"/>
</dbReference>
<dbReference type="AlphaFoldDB" id="A0A426ZQK5"/>
<evidence type="ECO:0000313" key="8">
    <source>
        <dbReference type="EMBL" id="RRT66218.1"/>
    </source>
</evidence>
<sequence length="403" mass="45337">MAPEVYEEEYNELVDIYSFGMCVLEMLTSEYPYSECSNPAQIYKKGKLPDAFHRIRDPQAKRFIGRCLETVSKRSSAKELLHDPFLAFEDRPITSPSFKSPSHEVKNIVHGDYDPSQATDGSGATSPVAKRTDTTITGKMNPEDDTIFLKVQISDREDREASEIAEMITQEISRLVPGWREGAAPKDCHHAYNYVEDDQDGSNHPFYCLSSPTSSQGSEFGGSSSQGIFCQHHSPRQVDWLADGVFQDDDDMSSVHSSKYSAVNYTSGGELENDGSFHRREPMQLVPSNSRCRWTRFCPEDSSAEDDSISHKLHGKCNILTEALHVGGGKRRVDSRRLMRNQSMMDVRSQLLHKALVEELNKRMFKTVGAVENIGFQVPCDGLRGSSRGDCRKKKYGPERERG</sequence>
<accession>A0A426ZQK5</accession>
<evidence type="ECO:0000256" key="3">
    <source>
        <dbReference type="ARBA" id="ARBA00022777"/>
    </source>
</evidence>
<evidence type="ECO:0000259" key="7">
    <source>
        <dbReference type="PROSITE" id="PS50011"/>
    </source>
</evidence>
<feature type="region of interest" description="Disordered" evidence="6">
    <location>
        <begin position="112"/>
        <end position="141"/>
    </location>
</feature>
<protein>
    <recommendedName>
        <fullName evidence="1">non-specific serine/threonine protein kinase</fullName>
        <ecNumber evidence="1">2.7.11.1</ecNumber>
    </recommendedName>
</protein>
<dbReference type="InterPro" id="IPR011009">
    <property type="entry name" value="Kinase-like_dom_sf"/>
</dbReference>
<evidence type="ECO:0000256" key="6">
    <source>
        <dbReference type="SAM" id="MobiDB-lite"/>
    </source>
</evidence>
<dbReference type="InterPro" id="IPR050588">
    <property type="entry name" value="WNK_Ser-Thr_kinase"/>
</dbReference>
<dbReference type="SUPFAM" id="SSF56112">
    <property type="entry name" value="Protein kinase-like (PK-like)"/>
    <property type="match status" value="1"/>
</dbReference>
<dbReference type="EMBL" id="AMZH03005514">
    <property type="protein sequence ID" value="RRT66218.1"/>
    <property type="molecule type" value="Genomic_DNA"/>
</dbReference>
<reference evidence="8 9" key="1">
    <citation type="journal article" date="2014" name="Agronomy (Basel)">
        <title>A Draft Genome Sequence for Ensete ventricosum, the Drought-Tolerant Tree Against Hunger.</title>
        <authorList>
            <person name="Harrison J."/>
            <person name="Moore K.A."/>
            <person name="Paszkiewicz K."/>
            <person name="Jones T."/>
            <person name="Grant M."/>
            <person name="Ambacheew D."/>
            <person name="Muzemil S."/>
            <person name="Studholme D.J."/>
        </authorList>
    </citation>
    <scope>NUCLEOTIDE SEQUENCE [LARGE SCALE GENOMIC DNA]</scope>
</reference>
<evidence type="ECO:0000256" key="4">
    <source>
        <dbReference type="ARBA" id="ARBA00047899"/>
    </source>
</evidence>
<keyword evidence="2" id="KW-0723">Serine/threonine-protein kinase</keyword>
<dbReference type="PANTHER" id="PTHR13902">
    <property type="entry name" value="SERINE/THREONINE-PROTEIN KINASE WNK WITH NO LYSINE -RELATED"/>
    <property type="match status" value="1"/>
</dbReference>
<dbReference type="Proteomes" id="UP000287651">
    <property type="component" value="Unassembled WGS sequence"/>
</dbReference>
<dbReference type="EC" id="2.7.11.1" evidence="1"/>
<comment type="catalytic activity">
    <reaction evidence="5">
        <text>L-seryl-[protein] + ATP = O-phospho-L-seryl-[protein] + ADP + H(+)</text>
        <dbReference type="Rhea" id="RHEA:17989"/>
        <dbReference type="Rhea" id="RHEA-COMP:9863"/>
        <dbReference type="Rhea" id="RHEA-COMP:11604"/>
        <dbReference type="ChEBI" id="CHEBI:15378"/>
        <dbReference type="ChEBI" id="CHEBI:29999"/>
        <dbReference type="ChEBI" id="CHEBI:30616"/>
        <dbReference type="ChEBI" id="CHEBI:83421"/>
        <dbReference type="ChEBI" id="CHEBI:456216"/>
        <dbReference type="EC" id="2.7.11.1"/>
    </reaction>
</comment>